<dbReference type="GO" id="GO:0051536">
    <property type="term" value="F:iron-sulfur cluster binding"/>
    <property type="evidence" value="ECO:0007669"/>
    <property type="project" value="UniProtKB-KW"/>
</dbReference>
<proteinExistence type="predicted"/>
<dbReference type="InterPro" id="IPR050377">
    <property type="entry name" value="Radical_SAM_PqqE_MftC-like"/>
</dbReference>
<feature type="domain" description="4Fe4S-binding SPASM" evidence="6">
    <location>
        <begin position="161"/>
        <end position="208"/>
    </location>
</feature>
<evidence type="ECO:0000259" key="5">
    <source>
        <dbReference type="Pfam" id="PF04055"/>
    </source>
</evidence>
<dbReference type="PANTHER" id="PTHR11228:SF7">
    <property type="entry name" value="PQQA PEPTIDE CYCLASE"/>
    <property type="match status" value="1"/>
</dbReference>
<evidence type="ECO:0000256" key="1">
    <source>
        <dbReference type="ARBA" id="ARBA00022691"/>
    </source>
</evidence>
<dbReference type="GO" id="GO:0006783">
    <property type="term" value="P:heme biosynthetic process"/>
    <property type="evidence" value="ECO:0007669"/>
    <property type="project" value="TreeGrafter"/>
</dbReference>
<evidence type="ECO:0000256" key="2">
    <source>
        <dbReference type="ARBA" id="ARBA00022723"/>
    </source>
</evidence>
<evidence type="ECO:0000313" key="7">
    <source>
        <dbReference type="EMBL" id="KKK72481.1"/>
    </source>
</evidence>
<reference evidence="7" key="1">
    <citation type="journal article" date="2015" name="Nature">
        <title>Complex archaea that bridge the gap between prokaryotes and eukaryotes.</title>
        <authorList>
            <person name="Spang A."/>
            <person name="Saw J.H."/>
            <person name="Jorgensen S.L."/>
            <person name="Zaremba-Niedzwiedzka K."/>
            <person name="Martijn J."/>
            <person name="Lind A.E."/>
            <person name="van Eijk R."/>
            <person name="Schleper C."/>
            <person name="Guy L."/>
            <person name="Ettema T.J."/>
        </authorList>
    </citation>
    <scope>NUCLEOTIDE SEQUENCE</scope>
</reference>
<keyword evidence="3" id="KW-0408">Iron</keyword>
<keyword evidence="1" id="KW-0949">S-adenosyl-L-methionine</keyword>
<evidence type="ECO:0000259" key="6">
    <source>
        <dbReference type="Pfam" id="PF13186"/>
    </source>
</evidence>
<dbReference type="Pfam" id="PF13186">
    <property type="entry name" value="SPASM"/>
    <property type="match status" value="1"/>
</dbReference>
<gene>
    <name evidence="7" type="ORF">LCGC14_2903430</name>
</gene>
<feature type="non-terminal residue" evidence="7">
    <location>
        <position position="1"/>
    </location>
</feature>
<dbReference type="InterPro" id="IPR013785">
    <property type="entry name" value="Aldolase_TIM"/>
</dbReference>
<dbReference type="PANTHER" id="PTHR11228">
    <property type="entry name" value="RADICAL SAM DOMAIN PROTEIN"/>
    <property type="match status" value="1"/>
</dbReference>
<dbReference type="SUPFAM" id="SSF102114">
    <property type="entry name" value="Radical SAM enzymes"/>
    <property type="match status" value="1"/>
</dbReference>
<dbReference type="GO" id="GO:0046872">
    <property type="term" value="F:metal ion binding"/>
    <property type="evidence" value="ECO:0007669"/>
    <property type="project" value="UniProtKB-KW"/>
</dbReference>
<sequence length="249" mass="27422">ELDDLIKTVDSKRFYITILTNGWHLSEERAGHLADVGVNKIGISIDSGIPGEHDSFRQKPGAFERAVKAVHNAMNAGLRIHISTTVTHQNLRSEGVKKLLVLSNELDVSIDLQCATVAGQWQGNYDVLLDDEDANYILELRKEYPLIRRDLFPTPGGKGGCPALTGSVFLTSSGEVVPCLFIHISLGNVYKDSLKTILERGASVAELRKDTTKCLAGEDMEFIDKYLSRTFGASNLPLSFEDGFKKRSV</sequence>
<protein>
    <submittedName>
        <fullName evidence="7">Uncharacterized protein</fullName>
    </submittedName>
</protein>
<dbReference type="InterPro" id="IPR023885">
    <property type="entry name" value="4Fe4S-binding_SPASM_dom"/>
</dbReference>
<name>A0A0F9AJX9_9ZZZZ</name>
<evidence type="ECO:0000256" key="3">
    <source>
        <dbReference type="ARBA" id="ARBA00023004"/>
    </source>
</evidence>
<comment type="caution">
    <text evidence="7">The sequence shown here is derived from an EMBL/GenBank/DDBJ whole genome shotgun (WGS) entry which is preliminary data.</text>
</comment>
<dbReference type="GO" id="GO:0003824">
    <property type="term" value="F:catalytic activity"/>
    <property type="evidence" value="ECO:0007669"/>
    <property type="project" value="InterPro"/>
</dbReference>
<dbReference type="InterPro" id="IPR007197">
    <property type="entry name" value="rSAM"/>
</dbReference>
<evidence type="ECO:0000256" key="4">
    <source>
        <dbReference type="ARBA" id="ARBA00023014"/>
    </source>
</evidence>
<dbReference type="Gene3D" id="3.20.20.70">
    <property type="entry name" value="Aldolase class I"/>
    <property type="match status" value="1"/>
</dbReference>
<organism evidence="7">
    <name type="scientific">marine sediment metagenome</name>
    <dbReference type="NCBI Taxonomy" id="412755"/>
    <lineage>
        <taxon>unclassified sequences</taxon>
        <taxon>metagenomes</taxon>
        <taxon>ecological metagenomes</taxon>
    </lineage>
</organism>
<dbReference type="AlphaFoldDB" id="A0A0F9AJX9"/>
<dbReference type="Pfam" id="PF04055">
    <property type="entry name" value="Radical_SAM"/>
    <property type="match status" value="1"/>
</dbReference>
<dbReference type="InterPro" id="IPR058240">
    <property type="entry name" value="rSAM_sf"/>
</dbReference>
<feature type="domain" description="Radical SAM core" evidence="5">
    <location>
        <begin position="11"/>
        <end position="90"/>
    </location>
</feature>
<dbReference type="CDD" id="cd01335">
    <property type="entry name" value="Radical_SAM"/>
    <property type="match status" value="1"/>
</dbReference>
<keyword evidence="2" id="KW-0479">Metal-binding</keyword>
<accession>A0A0F9AJX9</accession>
<dbReference type="EMBL" id="LAZR01057236">
    <property type="protein sequence ID" value="KKK72481.1"/>
    <property type="molecule type" value="Genomic_DNA"/>
</dbReference>
<keyword evidence="4" id="KW-0411">Iron-sulfur</keyword>